<evidence type="ECO:0000313" key="1">
    <source>
        <dbReference type="EMBL" id="KIJ25352.1"/>
    </source>
</evidence>
<feature type="non-terminal residue" evidence="1">
    <location>
        <position position="131"/>
    </location>
</feature>
<dbReference type="AlphaFoldDB" id="A0A0C9U8I8"/>
<sequence length="131" mass="15301">MTQNEPDLGFDEAVRRRLGTRFIPDYLQTSSLKEIIENREQQRSKLDGEISSLVLRLAQLSGEWQKVNNSLNNAKSLLAPIRRLPNEIMGSIFYFTTVTEMPYLYKWRSPPVLLRVCKSWRRIALTTPKLF</sequence>
<keyword evidence="2" id="KW-1185">Reference proteome</keyword>
<proteinExistence type="predicted"/>
<protein>
    <submittedName>
        <fullName evidence="1">Unplaced genomic scaffold SPHSTscaffold_344, whole genome shotgun sequence</fullName>
    </submittedName>
</protein>
<dbReference type="EMBL" id="KN837419">
    <property type="protein sequence ID" value="KIJ25352.1"/>
    <property type="molecule type" value="Genomic_DNA"/>
</dbReference>
<accession>A0A0C9U8I8</accession>
<organism evidence="1 2">
    <name type="scientific">Sphaerobolus stellatus (strain SS14)</name>
    <dbReference type="NCBI Taxonomy" id="990650"/>
    <lineage>
        <taxon>Eukaryota</taxon>
        <taxon>Fungi</taxon>
        <taxon>Dikarya</taxon>
        <taxon>Basidiomycota</taxon>
        <taxon>Agaricomycotina</taxon>
        <taxon>Agaricomycetes</taxon>
        <taxon>Phallomycetidae</taxon>
        <taxon>Geastrales</taxon>
        <taxon>Sphaerobolaceae</taxon>
        <taxon>Sphaerobolus</taxon>
    </lineage>
</organism>
<reference evidence="1 2" key="1">
    <citation type="submission" date="2014-06" db="EMBL/GenBank/DDBJ databases">
        <title>Evolutionary Origins and Diversification of the Mycorrhizal Mutualists.</title>
        <authorList>
            <consortium name="DOE Joint Genome Institute"/>
            <consortium name="Mycorrhizal Genomics Consortium"/>
            <person name="Kohler A."/>
            <person name="Kuo A."/>
            <person name="Nagy L.G."/>
            <person name="Floudas D."/>
            <person name="Copeland A."/>
            <person name="Barry K.W."/>
            <person name="Cichocki N."/>
            <person name="Veneault-Fourrey C."/>
            <person name="LaButti K."/>
            <person name="Lindquist E.A."/>
            <person name="Lipzen A."/>
            <person name="Lundell T."/>
            <person name="Morin E."/>
            <person name="Murat C."/>
            <person name="Riley R."/>
            <person name="Ohm R."/>
            <person name="Sun H."/>
            <person name="Tunlid A."/>
            <person name="Henrissat B."/>
            <person name="Grigoriev I.V."/>
            <person name="Hibbett D.S."/>
            <person name="Martin F."/>
        </authorList>
    </citation>
    <scope>NUCLEOTIDE SEQUENCE [LARGE SCALE GENOMIC DNA]</scope>
    <source>
        <strain evidence="1 2">SS14</strain>
    </source>
</reference>
<dbReference type="Proteomes" id="UP000054279">
    <property type="component" value="Unassembled WGS sequence"/>
</dbReference>
<evidence type="ECO:0000313" key="2">
    <source>
        <dbReference type="Proteomes" id="UP000054279"/>
    </source>
</evidence>
<dbReference type="OrthoDB" id="3221235at2759"/>
<gene>
    <name evidence="1" type="ORF">M422DRAFT_193543</name>
</gene>
<dbReference type="HOGENOM" id="CLU_018544_3_2_1"/>
<name>A0A0C9U8I8_SPHS4</name>